<keyword evidence="2" id="KW-0472">Membrane</keyword>
<keyword evidence="2" id="KW-0812">Transmembrane</keyword>
<evidence type="ECO:0000256" key="2">
    <source>
        <dbReference type="SAM" id="Phobius"/>
    </source>
</evidence>
<feature type="compositionally biased region" description="Acidic residues" evidence="1">
    <location>
        <begin position="591"/>
        <end position="604"/>
    </location>
</feature>
<dbReference type="EMBL" id="CAUYUJ010019392">
    <property type="protein sequence ID" value="CAK0890800.1"/>
    <property type="molecule type" value="Genomic_DNA"/>
</dbReference>
<gene>
    <name evidence="3" type="ORF">PCOR1329_LOCUS70903</name>
</gene>
<evidence type="ECO:0000256" key="1">
    <source>
        <dbReference type="SAM" id="MobiDB-lite"/>
    </source>
</evidence>
<sequence>MKDMMNEVRGMNNNIAKLGQSMQQYMISFRNALIVQDQNVQIMNERLIAVEESSQDKITAAVALAVQEKMESVQENVSLTLLAEVGVVDLVVRPLLKKAREKHYNETVLPRYGHLLQGVATFFHGAFSGIYEPVLAELRKSPKWGPTCRLGVNGFKGVLLVRDEDGVWEIVAAKDQSKADAELIPIHEELAEWGISAEKASAIIEQSHKPFGSFCASAAAGGLRFFVSRRPLAKFTSVQLEPLCAGRIASLLLQGSSIAGCRITGQSRRGSVGLGTVVKYTAIAQVPFFVLGNSGLSRASGREKIGRREFFAQPVACGLVLQRAQGMATVCRLALVSAAAPRQLRAPPCAGLERTAVEDQAQEAAVSPSPCPEARRGLVITARCLPLLLNNGVAVIVVAVTMIVLLRGSLGELMRRFLRSTAVCPPRKEYWAPMCAAESPPPDEELLGGQAGDKYMFESEAFLEFATLFRARVQVPGPGAHGSGDGDAEEGSGVDKPAPVDAELDDMFADRDAVDSFWANHKCDNRAILEASLMHDLFIFFVDWDSAFQRRGFSGICYAARAMATRKNGGHTGEGPEERKANIGKDKENIDMGEEDDLNDDDGAEGSKAMVGMLKKMMAMVKSMREDMQQVKTDMGEAANTANQAKVAADLAMEAAGIIKQGKKGKDKTDGEEDKWFRAVSFGRFPEDSKAQAIAKFMEGALAEAREVKSLLQQQPSTR</sequence>
<evidence type="ECO:0000313" key="3">
    <source>
        <dbReference type="EMBL" id="CAK0890800.1"/>
    </source>
</evidence>
<name>A0ABN9WYU6_9DINO</name>
<dbReference type="Proteomes" id="UP001189429">
    <property type="component" value="Unassembled WGS sequence"/>
</dbReference>
<feature type="region of interest" description="Disordered" evidence="1">
    <location>
        <begin position="567"/>
        <end position="605"/>
    </location>
</feature>
<keyword evidence="2" id="KW-1133">Transmembrane helix</keyword>
<accession>A0ABN9WYU6</accession>
<organism evidence="3 4">
    <name type="scientific">Prorocentrum cordatum</name>
    <dbReference type="NCBI Taxonomy" id="2364126"/>
    <lineage>
        <taxon>Eukaryota</taxon>
        <taxon>Sar</taxon>
        <taxon>Alveolata</taxon>
        <taxon>Dinophyceae</taxon>
        <taxon>Prorocentrales</taxon>
        <taxon>Prorocentraceae</taxon>
        <taxon>Prorocentrum</taxon>
    </lineage>
</organism>
<feature type="region of interest" description="Disordered" evidence="1">
    <location>
        <begin position="479"/>
        <end position="500"/>
    </location>
</feature>
<feature type="non-terminal residue" evidence="3">
    <location>
        <position position="719"/>
    </location>
</feature>
<keyword evidence="4" id="KW-1185">Reference proteome</keyword>
<evidence type="ECO:0000313" key="4">
    <source>
        <dbReference type="Proteomes" id="UP001189429"/>
    </source>
</evidence>
<protein>
    <submittedName>
        <fullName evidence="3">Uncharacterized protein</fullName>
    </submittedName>
</protein>
<comment type="caution">
    <text evidence="3">The sequence shown here is derived from an EMBL/GenBank/DDBJ whole genome shotgun (WGS) entry which is preliminary data.</text>
</comment>
<proteinExistence type="predicted"/>
<feature type="compositionally biased region" description="Basic and acidic residues" evidence="1">
    <location>
        <begin position="574"/>
        <end position="590"/>
    </location>
</feature>
<feature type="transmembrane region" description="Helical" evidence="2">
    <location>
        <begin position="385"/>
        <end position="406"/>
    </location>
</feature>
<reference evidence="3" key="1">
    <citation type="submission" date="2023-10" db="EMBL/GenBank/DDBJ databases">
        <authorList>
            <person name="Chen Y."/>
            <person name="Shah S."/>
            <person name="Dougan E. K."/>
            <person name="Thang M."/>
            <person name="Chan C."/>
        </authorList>
    </citation>
    <scope>NUCLEOTIDE SEQUENCE [LARGE SCALE GENOMIC DNA]</scope>
</reference>